<keyword evidence="4" id="KW-0808">Transferase</keyword>
<comment type="function">
    <text evidence="11">Member of the two-component regulatory system BvgS/BvgA. Phosphorylates BvgA via a four-step phosphorelay in response to environmental signals.</text>
</comment>
<evidence type="ECO:0000259" key="17">
    <source>
        <dbReference type="PROSITE" id="PS50109"/>
    </source>
</evidence>
<comment type="caution">
    <text evidence="19">The sequence shown here is derived from an EMBL/GenBank/DDBJ whole genome shotgun (WGS) entry which is preliminary data.</text>
</comment>
<keyword evidence="7" id="KW-0418">Kinase</keyword>
<feature type="transmembrane region" description="Helical" evidence="16">
    <location>
        <begin position="298"/>
        <end position="318"/>
    </location>
</feature>
<dbReference type="InterPro" id="IPR036890">
    <property type="entry name" value="HATPase_C_sf"/>
</dbReference>
<evidence type="ECO:0000313" key="19">
    <source>
        <dbReference type="EMBL" id="MYM66676.1"/>
    </source>
</evidence>
<comment type="catalytic activity">
    <reaction evidence="1">
        <text>ATP + protein L-histidine = ADP + protein N-phospho-L-histidine.</text>
        <dbReference type="EC" id="2.7.13.3"/>
    </reaction>
</comment>
<dbReference type="SUPFAM" id="SSF55874">
    <property type="entry name" value="ATPase domain of HSP90 chaperone/DNA topoisomerase II/histidine kinase"/>
    <property type="match status" value="1"/>
</dbReference>
<dbReference type="SMART" id="SM00388">
    <property type="entry name" value="HisKA"/>
    <property type="match status" value="1"/>
</dbReference>
<evidence type="ECO:0000256" key="10">
    <source>
        <dbReference type="ARBA" id="ARBA00023026"/>
    </source>
</evidence>
<comment type="subunit">
    <text evidence="12">At low DSF concentrations, interacts with RpfF.</text>
</comment>
<dbReference type="PANTHER" id="PTHR45339:SF1">
    <property type="entry name" value="HYBRID SIGNAL TRANSDUCTION HISTIDINE KINASE J"/>
    <property type="match status" value="1"/>
</dbReference>
<sequence length="717" mass="76815">MTALPPEPVVAAGPAPGQRAGGSARRLAALICAGLLALLGASVGASGWLLREHEIADWRLDLGNLSQVLAENVAQTLGSGHLMLDSLAGLAHSNTGNLDSLEVHRSMRDQAAMLPQIAVAEIVDAAGTVQASTRGHPAVPASVAQRDYFRYHRSHAVAQPYLSAPEADPRDGRQIFYLSQRLDDSHGRFAGVAVVGISAAYLSESFRTASLNGQAAIALYRQDATLLARWPLASSALDMPRLASGKQHDIIYLAPGRGAGAAAASLIAVRAVRDYPVLLSASISDRTLFSGWHTSMRLIGAVGAASALVTLAAFWLVARLLARRESDANQALALKARADEANAAKSRFLAMMSHEIRTPMNAILGMSELLLDTKLDPKQRGYANNVHQGTAQLLNIINDLLDFSRLEANRMPISRQPYDPGQLVAQMVALHRPAAERKGLRLLYRCSAPPGQVEGDIGALRQILGNLLDNAIKFTSSGEVELSFSARPEGEQWLLRYRVRDQGIGIAAAAQAQLFEPFSQPERDASYTGTGLGLAICHRLVGLMGGSITCTSEAGAGASFSVDIPSRYLSVPAPAPAPTPISPAAGKRVLLVEDSEMNRQLASILLKKLDWEVDEAHDGAQALAALERGSYDIVLMDCMMPVMDGYEATRRFRLWEQAQNRPRTPVVALTASAIEGDRERCLAAGADDYLSKPFTTTAFSTMLARWLPSNDAAEQHK</sequence>
<evidence type="ECO:0000256" key="5">
    <source>
        <dbReference type="ARBA" id="ARBA00022729"/>
    </source>
</evidence>
<evidence type="ECO:0000259" key="18">
    <source>
        <dbReference type="PROSITE" id="PS50110"/>
    </source>
</evidence>
<feature type="domain" description="Histidine kinase" evidence="17">
    <location>
        <begin position="351"/>
        <end position="568"/>
    </location>
</feature>
<dbReference type="AlphaFoldDB" id="A0A7X4GPE9"/>
<dbReference type="FunFam" id="3.30.565.10:FF:000010">
    <property type="entry name" value="Sensor histidine kinase RcsC"/>
    <property type="match status" value="1"/>
</dbReference>
<dbReference type="CDD" id="cd12914">
    <property type="entry name" value="PDC1_DGC_like"/>
    <property type="match status" value="1"/>
</dbReference>
<protein>
    <recommendedName>
        <fullName evidence="13">Sensory/regulatory protein RpfC</fullName>
        <ecNumber evidence="2">2.7.13.3</ecNumber>
    </recommendedName>
    <alternativeName>
        <fullName evidence="14">Virulence sensor protein BvgS</fullName>
    </alternativeName>
</protein>
<dbReference type="Gene3D" id="1.10.287.130">
    <property type="match status" value="1"/>
</dbReference>
<keyword evidence="9" id="KW-0902">Two-component regulatory system</keyword>
<dbReference type="PROSITE" id="PS50109">
    <property type="entry name" value="HIS_KIN"/>
    <property type="match status" value="1"/>
</dbReference>
<dbReference type="FunFam" id="1.10.287.130:FF:000002">
    <property type="entry name" value="Two-component osmosensing histidine kinase"/>
    <property type="match status" value="1"/>
</dbReference>
<dbReference type="PRINTS" id="PR00344">
    <property type="entry name" value="BCTRLSENSOR"/>
</dbReference>
<keyword evidence="16" id="KW-0812">Transmembrane</keyword>
<keyword evidence="3 15" id="KW-0597">Phosphoprotein</keyword>
<dbReference type="Gene3D" id="3.30.565.10">
    <property type="entry name" value="Histidine kinase-like ATPase, C-terminal domain"/>
    <property type="match status" value="1"/>
</dbReference>
<dbReference type="EMBL" id="WWCK01000002">
    <property type="protein sequence ID" value="MYM66676.1"/>
    <property type="molecule type" value="Genomic_DNA"/>
</dbReference>
<evidence type="ECO:0000256" key="9">
    <source>
        <dbReference type="ARBA" id="ARBA00023012"/>
    </source>
</evidence>
<evidence type="ECO:0000256" key="14">
    <source>
        <dbReference type="ARBA" id="ARBA00070152"/>
    </source>
</evidence>
<accession>A0A7X4GPE9</accession>
<feature type="domain" description="Response regulatory" evidence="18">
    <location>
        <begin position="588"/>
        <end position="707"/>
    </location>
</feature>
<keyword evidence="8" id="KW-0067">ATP-binding</keyword>
<organism evidence="19 20">
    <name type="scientific">Duganella rivi</name>
    <dbReference type="NCBI Taxonomy" id="2666083"/>
    <lineage>
        <taxon>Bacteria</taxon>
        <taxon>Pseudomonadati</taxon>
        <taxon>Pseudomonadota</taxon>
        <taxon>Betaproteobacteria</taxon>
        <taxon>Burkholderiales</taxon>
        <taxon>Oxalobacteraceae</taxon>
        <taxon>Telluria group</taxon>
        <taxon>Duganella</taxon>
    </lineage>
</organism>
<proteinExistence type="predicted"/>
<reference evidence="19 20" key="1">
    <citation type="submission" date="2019-12" db="EMBL/GenBank/DDBJ databases">
        <title>Novel species isolated from a subtropical stream in China.</title>
        <authorList>
            <person name="Lu H."/>
        </authorList>
    </citation>
    <scope>NUCLEOTIDE SEQUENCE [LARGE SCALE GENOMIC DNA]</scope>
    <source>
        <strain evidence="19 20">FT55W</strain>
    </source>
</reference>
<evidence type="ECO:0000313" key="20">
    <source>
        <dbReference type="Proteomes" id="UP000450012"/>
    </source>
</evidence>
<dbReference type="GO" id="GO:0005524">
    <property type="term" value="F:ATP binding"/>
    <property type="evidence" value="ECO:0007669"/>
    <property type="project" value="UniProtKB-KW"/>
</dbReference>
<dbReference type="InterPro" id="IPR036097">
    <property type="entry name" value="HisK_dim/P_sf"/>
</dbReference>
<dbReference type="InterPro" id="IPR001789">
    <property type="entry name" value="Sig_transdc_resp-reg_receiver"/>
</dbReference>
<dbReference type="Gene3D" id="3.30.450.20">
    <property type="entry name" value="PAS domain"/>
    <property type="match status" value="2"/>
</dbReference>
<evidence type="ECO:0000256" key="1">
    <source>
        <dbReference type="ARBA" id="ARBA00000085"/>
    </source>
</evidence>
<dbReference type="SUPFAM" id="SSF47384">
    <property type="entry name" value="Homodimeric domain of signal transducing histidine kinase"/>
    <property type="match status" value="1"/>
</dbReference>
<dbReference type="InterPro" id="IPR005467">
    <property type="entry name" value="His_kinase_dom"/>
</dbReference>
<dbReference type="Pfam" id="PF02518">
    <property type="entry name" value="HATPase_c"/>
    <property type="match status" value="1"/>
</dbReference>
<gene>
    <name evidence="19" type="ORF">GTP45_07525</name>
</gene>
<dbReference type="GO" id="GO:0000155">
    <property type="term" value="F:phosphorelay sensor kinase activity"/>
    <property type="evidence" value="ECO:0007669"/>
    <property type="project" value="InterPro"/>
</dbReference>
<feature type="transmembrane region" description="Helical" evidence="16">
    <location>
        <begin position="27"/>
        <end position="50"/>
    </location>
</feature>
<evidence type="ECO:0000256" key="4">
    <source>
        <dbReference type="ARBA" id="ARBA00022679"/>
    </source>
</evidence>
<dbReference type="Proteomes" id="UP000450012">
    <property type="component" value="Unassembled WGS sequence"/>
</dbReference>
<keyword evidence="20" id="KW-1185">Reference proteome</keyword>
<evidence type="ECO:0000256" key="12">
    <source>
        <dbReference type="ARBA" id="ARBA00064003"/>
    </source>
</evidence>
<keyword evidence="5" id="KW-0732">Signal</keyword>
<keyword evidence="6" id="KW-0547">Nucleotide-binding</keyword>
<dbReference type="EC" id="2.7.13.3" evidence="2"/>
<keyword evidence="16" id="KW-0472">Membrane</keyword>
<evidence type="ECO:0000256" key="2">
    <source>
        <dbReference type="ARBA" id="ARBA00012438"/>
    </source>
</evidence>
<evidence type="ECO:0000256" key="3">
    <source>
        <dbReference type="ARBA" id="ARBA00022553"/>
    </source>
</evidence>
<dbReference type="InterPro" id="IPR003661">
    <property type="entry name" value="HisK_dim/P_dom"/>
</dbReference>
<dbReference type="CDD" id="cd17546">
    <property type="entry name" value="REC_hyHK_CKI1_RcsC-like"/>
    <property type="match status" value="1"/>
</dbReference>
<evidence type="ECO:0000256" key="13">
    <source>
        <dbReference type="ARBA" id="ARBA00068150"/>
    </source>
</evidence>
<evidence type="ECO:0000256" key="6">
    <source>
        <dbReference type="ARBA" id="ARBA00022741"/>
    </source>
</evidence>
<dbReference type="CDD" id="cd00082">
    <property type="entry name" value="HisKA"/>
    <property type="match status" value="1"/>
</dbReference>
<dbReference type="Pfam" id="PF00072">
    <property type="entry name" value="Response_reg"/>
    <property type="match status" value="1"/>
</dbReference>
<dbReference type="InterPro" id="IPR011006">
    <property type="entry name" value="CheY-like_superfamily"/>
</dbReference>
<dbReference type="InterPro" id="IPR004358">
    <property type="entry name" value="Sig_transdc_His_kin-like_C"/>
</dbReference>
<evidence type="ECO:0000256" key="11">
    <source>
        <dbReference type="ARBA" id="ARBA00058004"/>
    </source>
</evidence>
<dbReference type="SMART" id="SM00448">
    <property type="entry name" value="REC"/>
    <property type="match status" value="1"/>
</dbReference>
<dbReference type="Pfam" id="PF00512">
    <property type="entry name" value="HisKA"/>
    <property type="match status" value="1"/>
</dbReference>
<evidence type="ECO:0000256" key="7">
    <source>
        <dbReference type="ARBA" id="ARBA00022777"/>
    </source>
</evidence>
<feature type="modified residue" description="4-aspartylphosphate" evidence="15">
    <location>
        <position position="637"/>
    </location>
</feature>
<keyword evidence="10" id="KW-0843">Virulence</keyword>
<evidence type="ECO:0000256" key="16">
    <source>
        <dbReference type="SAM" id="Phobius"/>
    </source>
</evidence>
<dbReference type="PROSITE" id="PS50110">
    <property type="entry name" value="RESPONSE_REGULATORY"/>
    <property type="match status" value="1"/>
</dbReference>
<dbReference type="SUPFAM" id="SSF52172">
    <property type="entry name" value="CheY-like"/>
    <property type="match status" value="1"/>
</dbReference>
<evidence type="ECO:0000256" key="8">
    <source>
        <dbReference type="ARBA" id="ARBA00022840"/>
    </source>
</evidence>
<dbReference type="Gene3D" id="3.40.50.2300">
    <property type="match status" value="1"/>
</dbReference>
<name>A0A7X4GPE9_9BURK</name>
<keyword evidence="16" id="KW-1133">Transmembrane helix</keyword>
<dbReference type="SMART" id="SM00387">
    <property type="entry name" value="HATPase_c"/>
    <property type="match status" value="1"/>
</dbReference>
<dbReference type="PANTHER" id="PTHR45339">
    <property type="entry name" value="HYBRID SIGNAL TRANSDUCTION HISTIDINE KINASE J"/>
    <property type="match status" value="1"/>
</dbReference>
<evidence type="ECO:0000256" key="15">
    <source>
        <dbReference type="PROSITE-ProRule" id="PRU00169"/>
    </source>
</evidence>
<dbReference type="InterPro" id="IPR003594">
    <property type="entry name" value="HATPase_dom"/>
</dbReference>